<dbReference type="Proteomes" id="UP000186817">
    <property type="component" value="Unassembled WGS sequence"/>
</dbReference>
<name>A0A1Q9F3A4_SYMMI</name>
<evidence type="ECO:0000256" key="1">
    <source>
        <dbReference type="SAM" id="Phobius"/>
    </source>
</evidence>
<dbReference type="SUPFAM" id="SSF55073">
    <property type="entry name" value="Nucleotide cyclase"/>
    <property type="match status" value="1"/>
</dbReference>
<dbReference type="InterPro" id="IPR001054">
    <property type="entry name" value="A/G_cyclase"/>
</dbReference>
<dbReference type="OrthoDB" id="441811at2759"/>
<dbReference type="EMBL" id="LSRX01000019">
    <property type="protein sequence ID" value="OLQ14157.1"/>
    <property type="molecule type" value="Genomic_DNA"/>
</dbReference>
<dbReference type="InterPro" id="IPR029787">
    <property type="entry name" value="Nucleotide_cyclase"/>
</dbReference>
<dbReference type="AlphaFoldDB" id="A0A1Q9F3A4"/>
<gene>
    <name evidence="3" type="primary">cyaA</name>
    <name evidence="3" type="ORF">AK812_SmicGene1725</name>
</gene>
<feature type="transmembrane region" description="Helical" evidence="1">
    <location>
        <begin position="255"/>
        <end position="276"/>
    </location>
</feature>
<feature type="domain" description="Guanylate cyclase" evidence="2">
    <location>
        <begin position="306"/>
        <end position="413"/>
    </location>
</feature>
<keyword evidence="4" id="KW-1185">Reference proteome</keyword>
<dbReference type="GO" id="GO:0009190">
    <property type="term" value="P:cyclic nucleotide biosynthetic process"/>
    <property type="evidence" value="ECO:0007669"/>
    <property type="project" value="InterPro"/>
</dbReference>
<dbReference type="CDD" id="cd07302">
    <property type="entry name" value="CHD"/>
    <property type="match status" value="1"/>
</dbReference>
<keyword evidence="1" id="KW-1133">Transmembrane helix</keyword>
<dbReference type="PROSITE" id="PS50125">
    <property type="entry name" value="GUANYLATE_CYCLASE_2"/>
    <property type="match status" value="1"/>
</dbReference>
<evidence type="ECO:0000259" key="2">
    <source>
        <dbReference type="PROSITE" id="PS50125"/>
    </source>
</evidence>
<sequence length="413" mass="45082">MNSNLGQDSPAQRSSSPVEAQKMWCIGSYFRSKLFQFADGITRMSWTAPISDCGSGYSCFSGVISADVMLGTVSTDCTEELAKLSKMLHSGYNYPLGEGNSSMFVVNHVSDRFPEQIGTLLGTAHNPSSKPVFRNATEISQGDPHEEPKSQIAGSSFSTWRFTFSKSAALRNQYVKCSWREEQGLWSPGGADCLQLGTMSLELDTGSRWLLVVVLPDGALNANALSSEHSASSEIELMTSNTHVSVNEARISASLIFFGIGFICVFISGTLAWAVSDPLQRMSNDMQRFSEIVRDPDCSLSPSEVTIMFSGIRDINRLKLSEEEVAEVIKRFHIHMTSIVEQNDGSIGEILDDGLLVYWNGMTLLRADIADHLESVGLSESSLQLSIGIHTGEVLCGNIGSHTKMKRLGLHKA</sequence>
<organism evidence="3 4">
    <name type="scientific">Symbiodinium microadriaticum</name>
    <name type="common">Dinoflagellate</name>
    <name type="synonym">Zooxanthella microadriatica</name>
    <dbReference type="NCBI Taxonomy" id="2951"/>
    <lineage>
        <taxon>Eukaryota</taxon>
        <taxon>Sar</taxon>
        <taxon>Alveolata</taxon>
        <taxon>Dinophyceae</taxon>
        <taxon>Suessiales</taxon>
        <taxon>Symbiodiniaceae</taxon>
        <taxon>Symbiodinium</taxon>
    </lineage>
</organism>
<comment type="caution">
    <text evidence="3">The sequence shown here is derived from an EMBL/GenBank/DDBJ whole genome shotgun (WGS) entry which is preliminary data.</text>
</comment>
<protein>
    <submittedName>
        <fullName evidence="3">Adenylate cyclase 1</fullName>
    </submittedName>
</protein>
<evidence type="ECO:0000313" key="3">
    <source>
        <dbReference type="EMBL" id="OLQ14157.1"/>
    </source>
</evidence>
<keyword evidence="1" id="KW-0812">Transmembrane</keyword>
<evidence type="ECO:0000313" key="4">
    <source>
        <dbReference type="Proteomes" id="UP000186817"/>
    </source>
</evidence>
<reference evidence="3 4" key="1">
    <citation type="submission" date="2016-02" db="EMBL/GenBank/DDBJ databases">
        <title>Genome analysis of coral dinoflagellate symbionts highlights evolutionary adaptations to a symbiotic lifestyle.</title>
        <authorList>
            <person name="Aranda M."/>
            <person name="Li Y."/>
            <person name="Liew Y.J."/>
            <person name="Baumgarten S."/>
            <person name="Simakov O."/>
            <person name="Wilson M."/>
            <person name="Piel J."/>
            <person name="Ashoor H."/>
            <person name="Bougouffa S."/>
            <person name="Bajic V.B."/>
            <person name="Ryu T."/>
            <person name="Ravasi T."/>
            <person name="Bayer T."/>
            <person name="Micklem G."/>
            <person name="Kim H."/>
            <person name="Bhak J."/>
            <person name="Lajeunesse T.C."/>
            <person name="Voolstra C.R."/>
        </authorList>
    </citation>
    <scope>NUCLEOTIDE SEQUENCE [LARGE SCALE GENOMIC DNA]</scope>
    <source>
        <strain evidence="3 4">CCMP2467</strain>
    </source>
</reference>
<proteinExistence type="predicted"/>
<accession>A0A1Q9F3A4</accession>
<dbReference type="GO" id="GO:0035556">
    <property type="term" value="P:intracellular signal transduction"/>
    <property type="evidence" value="ECO:0007669"/>
    <property type="project" value="InterPro"/>
</dbReference>
<keyword evidence="1" id="KW-0472">Membrane</keyword>
<dbReference type="Gene3D" id="3.30.70.1230">
    <property type="entry name" value="Nucleotide cyclase"/>
    <property type="match status" value="1"/>
</dbReference>